<organism evidence="5">
    <name type="scientific">Ganoderma boninense</name>
    <dbReference type="NCBI Taxonomy" id="34458"/>
    <lineage>
        <taxon>Eukaryota</taxon>
        <taxon>Fungi</taxon>
        <taxon>Dikarya</taxon>
        <taxon>Basidiomycota</taxon>
        <taxon>Agaricomycotina</taxon>
        <taxon>Agaricomycetes</taxon>
        <taxon>Polyporales</taxon>
        <taxon>Polyporaceae</taxon>
        <taxon>Ganoderma</taxon>
    </lineage>
</organism>
<dbReference type="AlphaFoldDB" id="A0A5K1JSQ6"/>
<feature type="region of interest" description="Disordered" evidence="3">
    <location>
        <begin position="725"/>
        <end position="794"/>
    </location>
</feature>
<evidence type="ECO:0008006" key="6">
    <source>
        <dbReference type="Google" id="ProtNLM"/>
    </source>
</evidence>
<feature type="chain" id="PRO_5023940443" description="Galactose oxidase" evidence="4">
    <location>
        <begin position="25"/>
        <end position="839"/>
    </location>
</feature>
<name>A0A5K1JSQ6_9APHY</name>
<evidence type="ECO:0000313" key="5">
    <source>
        <dbReference type="EMBL" id="VWO94179.1"/>
    </source>
</evidence>
<evidence type="ECO:0000256" key="3">
    <source>
        <dbReference type="SAM" id="MobiDB-lite"/>
    </source>
</evidence>
<dbReference type="Gene3D" id="2.120.10.80">
    <property type="entry name" value="Kelch-type beta propeller"/>
    <property type="match status" value="3"/>
</dbReference>
<evidence type="ECO:0000256" key="4">
    <source>
        <dbReference type="SAM" id="SignalP"/>
    </source>
</evidence>
<feature type="region of interest" description="Disordered" evidence="3">
    <location>
        <begin position="366"/>
        <end position="439"/>
    </location>
</feature>
<keyword evidence="4" id="KW-0732">Signal</keyword>
<reference evidence="5" key="1">
    <citation type="submission" date="2019-10" db="EMBL/GenBank/DDBJ databases">
        <authorList>
            <person name="Nor Muhammad N."/>
        </authorList>
    </citation>
    <scope>NUCLEOTIDE SEQUENCE</scope>
</reference>
<dbReference type="EMBL" id="LR723820">
    <property type="protein sequence ID" value="VWO94179.1"/>
    <property type="molecule type" value="Genomic_DNA"/>
</dbReference>
<protein>
    <recommendedName>
        <fullName evidence="6">Galactose oxidase</fullName>
    </recommendedName>
</protein>
<feature type="compositionally biased region" description="Low complexity" evidence="3">
    <location>
        <begin position="366"/>
        <end position="405"/>
    </location>
</feature>
<dbReference type="Pfam" id="PF24681">
    <property type="entry name" value="Kelch_KLHDC2_KLHL20_DRC7"/>
    <property type="match status" value="1"/>
</dbReference>
<dbReference type="PANTHER" id="PTHR46093:SF18">
    <property type="entry name" value="FIBRONECTIN TYPE-III DOMAIN-CONTAINING PROTEIN"/>
    <property type="match status" value="1"/>
</dbReference>
<dbReference type="PANTHER" id="PTHR46093">
    <property type="entry name" value="ACYL-COA-BINDING DOMAIN-CONTAINING PROTEIN 5"/>
    <property type="match status" value="1"/>
</dbReference>
<accession>A0A5K1JSQ6</accession>
<keyword evidence="2" id="KW-0677">Repeat</keyword>
<sequence length="839" mass="90196">MYTLLRTSISSLLVLSFVEDFVWAQQYSAVPRWGQASALVEDVLLVQGGRTDQYNAFAYTSAPVNNDILYLPLNSSFDLSSPPWQHVTSTQGPAVAWHTVTPFDTANLLLFGGDPGPNGPIADPEEADSAALLNASNRTGPVWQIESQSWAGEPLRRIYHTACESGGKVFLIGGEKTDGSGSAFSDHYVFDPSASSFTQLPTTNGPPDLFGHASVVLPDRRLLVFGGYSPSESTLLPFSTVWTLDTTQSSYAWTTSEVANSSLPSPRRGFAAAILDDGKVLIQGGADAVMQNVFSDGWVLDTTQSPMSWTAVEALSQVGPRRDHFAVAVGSDVIFGFGYAQSAPANASLLLFDASAGTFSTTYTPPATVTSPSPASSTLPVASGSSSATRSGTHGSSSSPTSSGTPGNNNDSPQGDTKKSHTAAVAAGHAGSREKVPAMQNVKQKLVGLVPGRAARQQASRRDMLADEDTRVFEPSWYDVRREGSIGSWSSGGRRTRPSLGGVVHDSLTSLRNVGGAVLAYASLSRRNRDATDDSNATYWEKEPAYGFSDKGYSDKIAFIPSLQRAASQRQGGKEESDVSQWTYYEDPFADYDAGDFKMTGDEYDDDAVEIQGAPVISDPPPKPYLYSRVEPSTVDASRLTPLSEKPSFNTTADTPSTGSVSSHNDAFTPPTSTDNSRSSHEFASLRRPPSSIIDANPSISSAMRRSDSWWSRFTKTPLLDRTFLADTSRARSQQPLDFRDPNPPPRLVPIKETSNSLSPEDLPSKRGSRDDPIYASVHHGRSATSLQTSRTADSAEIDKMGRTMDIVLQVMSKPMRSCQRLSLLSYRASLRGLLGSDM</sequence>
<feature type="compositionally biased region" description="Polar residues" evidence="3">
    <location>
        <begin position="406"/>
        <end position="415"/>
    </location>
</feature>
<feature type="signal peptide" evidence="4">
    <location>
        <begin position="1"/>
        <end position="24"/>
    </location>
</feature>
<gene>
    <name evidence="5" type="primary">Q1HA66</name>
</gene>
<dbReference type="SUPFAM" id="SSF117281">
    <property type="entry name" value="Kelch motif"/>
    <property type="match status" value="2"/>
</dbReference>
<keyword evidence="1" id="KW-0880">Kelch repeat</keyword>
<dbReference type="InterPro" id="IPR015915">
    <property type="entry name" value="Kelch-typ_b-propeller"/>
</dbReference>
<feature type="compositionally biased region" description="Basic and acidic residues" evidence="3">
    <location>
        <begin position="763"/>
        <end position="773"/>
    </location>
</feature>
<proteinExistence type="predicted"/>
<feature type="region of interest" description="Disordered" evidence="3">
    <location>
        <begin position="638"/>
        <end position="699"/>
    </location>
</feature>
<evidence type="ECO:0000256" key="1">
    <source>
        <dbReference type="ARBA" id="ARBA00022441"/>
    </source>
</evidence>
<feature type="compositionally biased region" description="Polar residues" evidence="3">
    <location>
        <begin position="783"/>
        <end position="793"/>
    </location>
</feature>
<feature type="compositionally biased region" description="Polar residues" evidence="3">
    <location>
        <begin position="647"/>
        <end position="677"/>
    </location>
</feature>
<evidence type="ECO:0000256" key="2">
    <source>
        <dbReference type="ARBA" id="ARBA00022737"/>
    </source>
</evidence>